<feature type="signal peptide" evidence="13">
    <location>
        <begin position="1"/>
        <end position="25"/>
    </location>
</feature>
<keyword evidence="5 10" id="KW-0812">Transmembrane</keyword>
<dbReference type="SUPFAM" id="SSF56935">
    <property type="entry name" value="Porins"/>
    <property type="match status" value="1"/>
</dbReference>
<dbReference type="Gene3D" id="2.170.130.10">
    <property type="entry name" value="TonB-dependent receptor, plug domain"/>
    <property type="match status" value="1"/>
</dbReference>
<dbReference type="InterPro" id="IPR039426">
    <property type="entry name" value="TonB-dep_rcpt-like"/>
</dbReference>
<keyword evidence="6 11" id="KW-0798">TonB box</keyword>
<evidence type="ECO:0000259" key="14">
    <source>
        <dbReference type="Pfam" id="PF00593"/>
    </source>
</evidence>
<dbReference type="PANTHER" id="PTHR47234">
    <property type="match status" value="1"/>
</dbReference>
<evidence type="ECO:0000256" key="4">
    <source>
        <dbReference type="ARBA" id="ARBA00022452"/>
    </source>
</evidence>
<proteinExistence type="inferred from homology"/>
<feature type="chain" id="PRO_5045812842" evidence="13">
    <location>
        <begin position="26"/>
        <end position="952"/>
    </location>
</feature>
<reference evidence="16 17" key="1">
    <citation type="submission" date="2024-08" db="EMBL/GenBank/DDBJ databases">
        <authorList>
            <person name="Lu H."/>
        </authorList>
    </citation>
    <scope>NUCLEOTIDE SEQUENCE [LARGE SCALE GENOMIC DNA]</scope>
    <source>
        <strain evidence="16 17">BYS180W</strain>
    </source>
</reference>
<accession>A0ABW7FTS2</accession>
<evidence type="ECO:0000256" key="6">
    <source>
        <dbReference type="ARBA" id="ARBA00023077"/>
    </source>
</evidence>
<gene>
    <name evidence="16" type="ORF">ACG0Z6_05645</name>
</gene>
<feature type="domain" description="TonB-dependent receptor plug" evidence="15">
    <location>
        <begin position="48"/>
        <end position="154"/>
    </location>
</feature>
<evidence type="ECO:0000313" key="16">
    <source>
        <dbReference type="EMBL" id="MFG6447726.1"/>
    </source>
</evidence>
<evidence type="ECO:0000313" key="17">
    <source>
        <dbReference type="Proteomes" id="UP001606099"/>
    </source>
</evidence>
<comment type="subcellular location">
    <subcellularLocation>
        <location evidence="1 10">Cell outer membrane</location>
        <topology evidence="1 10">Multi-pass membrane protein</topology>
    </subcellularLocation>
</comment>
<feature type="region of interest" description="Disordered" evidence="12">
    <location>
        <begin position="215"/>
        <end position="245"/>
    </location>
</feature>
<comment type="similarity">
    <text evidence="2 10 11">Belongs to the TonB-dependent receptor family.</text>
</comment>
<sequence length="952" mass="100917">MFRLSPIAHAAVVCASLVSVGAAQAQEKLERVEVTGTRIKSVGAVSNSPILSISQAEVSSSQPVAVEEVIKGLPAAVPAIGPGTNNGSGGGATLNLRGLGSQRSLVLIDGRRMVPFNLDGEVDTNAIPLALLRRVDLVTGGASAVYGADAVAGVANFVLNRSFTGVQLDTSYGTSQERDAGRKRADLTVGHNFWDGRASLVASLGVTKTDALRQGDRDIGKESLSSTNGQPQGSGTGSPSSFQINSVANIPAGTPSLANVQIDPVTGRLVAPFNSYNFNPLNYYVTPMDRKQGTLLGSVTLSDHVQLYADLFFTKSTVVSNLAPTGTFLNVFQVPIGNPYIPDAARQQICQVRGISAANCVLGNTTEVPMAIGRRFTEFGPRVNDFDNKATQATVGVKGDLTAGWSYDSYLSSGKATQLQTRGDWGSRSKVQQALRALSKTECLDKANGCVPINLWGADGSITPEMAKFVNLDSAVNTSVKQLVAAASVSGDLGGFKSPFAQDSIGVALGLEHRKVTASNASDAAAQIQGEVLGTGAPTPDRSGTLKLDEVFGELSIPLLQKKPYAQKLGLELGYRHTQFTTSSKQNYGSYKYGAEWAPVDSLRLRAMQQRATRAPNVNELYAPLVSGLSNLAIDPCQETLVNQAQANTAGTLSNLCRLTGVPATALGNLPKPSAGQINRRTGGNAELGPEVADTTTLGLVFQPRFMEGLTLTLDYYRINLSKAVSSPSVTDILDDCYSPTRNPTLALNAACALVLRGPLGTFNGADAPGVVTPKSNLGKQWVSGVDLGVYYQLKLGAMGALDLSLLANQQNVYKSQSTPSSVVRDCLGYYSVACEGPNYKSKWTQRATWRRGDWSLGYNWRHVDDVVEEPGGTNFLPAFSRIKAYDYVDLNASWRATKNLRLNLSINNAFNTQAPNVGNTIGTTGGNSGNTFPQSYDVVGRYYSLGLTLSY</sequence>
<evidence type="ECO:0000256" key="5">
    <source>
        <dbReference type="ARBA" id="ARBA00022692"/>
    </source>
</evidence>
<evidence type="ECO:0000256" key="7">
    <source>
        <dbReference type="ARBA" id="ARBA00023136"/>
    </source>
</evidence>
<dbReference type="Pfam" id="PF07715">
    <property type="entry name" value="Plug"/>
    <property type="match status" value="1"/>
</dbReference>
<keyword evidence="3 10" id="KW-0813">Transport</keyword>
<evidence type="ECO:0000256" key="13">
    <source>
        <dbReference type="SAM" id="SignalP"/>
    </source>
</evidence>
<evidence type="ECO:0000256" key="2">
    <source>
        <dbReference type="ARBA" id="ARBA00009810"/>
    </source>
</evidence>
<keyword evidence="17" id="KW-1185">Reference proteome</keyword>
<dbReference type="PANTHER" id="PTHR47234:SF2">
    <property type="entry name" value="TONB-DEPENDENT RECEPTOR"/>
    <property type="match status" value="1"/>
</dbReference>
<name>A0ABW7FTS2_9BURK</name>
<dbReference type="Proteomes" id="UP001606099">
    <property type="component" value="Unassembled WGS sequence"/>
</dbReference>
<evidence type="ECO:0000259" key="15">
    <source>
        <dbReference type="Pfam" id="PF07715"/>
    </source>
</evidence>
<evidence type="ECO:0000256" key="12">
    <source>
        <dbReference type="SAM" id="MobiDB-lite"/>
    </source>
</evidence>
<dbReference type="Pfam" id="PF00593">
    <property type="entry name" value="TonB_dep_Rec_b-barrel"/>
    <property type="match status" value="1"/>
</dbReference>
<evidence type="ECO:0000256" key="10">
    <source>
        <dbReference type="PROSITE-ProRule" id="PRU01360"/>
    </source>
</evidence>
<organism evidence="16 17">
    <name type="scientific">Roseateles rivi</name>
    <dbReference type="NCBI Taxonomy" id="3299028"/>
    <lineage>
        <taxon>Bacteria</taxon>
        <taxon>Pseudomonadati</taxon>
        <taxon>Pseudomonadota</taxon>
        <taxon>Betaproteobacteria</taxon>
        <taxon>Burkholderiales</taxon>
        <taxon>Sphaerotilaceae</taxon>
        <taxon>Roseateles</taxon>
    </lineage>
</organism>
<dbReference type="InterPro" id="IPR000531">
    <property type="entry name" value="Beta-barrel_TonB"/>
</dbReference>
<dbReference type="PROSITE" id="PS52016">
    <property type="entry name" value="TONB_DEPENDENT_REC_3"/>
    <property type="match status" value="1"/>
</dbReference>
<dbReference type="InterPro" id="IPR036942">
    <property type="entry name" value="Beta-barrel_TonB_sf"/>
</dbReference>
<keyword evidence="13" id="KW-0732">Signal</keyword>
<evidence type="ECO:0000256" key="9">
    <source>
        <dbReference type="ARBA" id="ARBA00023237"/>
    </source>
</evidence>
<keyword evidence="8 16" id="KW-0675">Receptor</keyword>
<feature type="domain" description="TonB-dependent receptor-like beta-barrel" evidence="14">
    <location>
        <begin position="385"/>
        <end position="909"/>
    </location>
</feature>
<dbReference type="Gene3D" id="2.40.170.20">
    <property type="entry name" value="TonB-dependent receptor, beta-barrel domain"/>
    <property type="match status" value="1"/>
</dbReference>
<keyword evidence="4 10" id="KW-1134">Transmembrane beta strand</keyword>
<evidence type="ECO:0000256" key="8">
    <source>
        <dbReference type="ARBA" id="ARBA00023170"/>
    </source>
</evidence>
<feature type="compositionally biased region" description="Low complexity" evidence="12">
    <location>
        <begin position="225"/>
        <end position="241"/>
    </location>
</feature>
<protein>
    <submittedName>
        <fullName evidence="16">TonB-dependent receptor domain-containing protein</fullName>
    </submittedName>
</protein>
<evidence type="ECO:0000256" key="11">
    <source>
        <dbReference type="RuleBase" id="RU003357"/>
    </source>
</evidence>
<dbReference type="EMBL" id="JBIGHZ010000002">
    <property type="protein sequence ID" value="MFG6447726.1"/>
    <property type="molecule type" value="Genomic_DNA"/>
</dbReference>
<comment type="caution">
    <text evidence="16">The sequence shown here is derived from an EMBL/GenBank/DDBJ whole genome shotgun (WGS) entry which is preliminary data.</text>
</comment>
<dbReference type="InterPro" id="IPR037066">
    <property type="entry name" value="Plug_dom_sf"/>
</dbReference>
<dbReference type="RefSeq" id="WP_394459326.1">
    <property type="nucleotide sequence ID" value="NZ_JBIGHZ010000002.1"/>
</dbReference>
<dbReference type="InterPro" id="IPR012910">
    <property type="entry name" value="Plug_dom"/>
</dbReference>
<keyword evidence="7 10" id="KW-0472">Membrane</keyword>
<evidence type="ECO:0000256" key="1">
    <source>
        <dbReference type="ARBA" id="ARBA00004571"/>
    </source>
</evidence>
<evidence type="ECO:0000256" key="3">
    <source>
        <dbReference type="ARBA" id="ARBA00022448"/>
    </source>
</evidence>
<keyword evidence="9 10" id="KW-0998">Cell outer membrane</keyword>